<protein>
    <submittedName>
        <fullName evidence="7">Membrane protein</fullName>
    </submittedName>
</protein>
<dbReference type="GO" id="GO:0005886">
    <property type="term" value="C:plasma membrane"/>
    <property type="evidence" value="ECO:0007669"/>
    <property type="project" value="UniProtKB-SubCell"/>
</dbReference>
<gene>
    <name evidence="7" type="ORF">HMPREF0654_09050</name>
</gene>
<dbReference type="RefSeq" id="WP_004358048.1">
    <property type="nucleotide sequence ID" value="NZ_JRNR01000093.1"/>
</dbReference>
<feature type="transmembrane region" description="Helical" evidence="6">
    <location>
        <begin position="288"/>
        <end position="309"/>
    </location>
</feature>
<feature type="transmembrane region" description="Helical" evidence="6">
    <location>
        <begin position="151"/>
        <end position="172"/>
    </location>
</feature>
<proteinExistence type="predicted"/>
<comment type="subcellular location">
    <subcellularLocation>
        <location evidence="1">Cell membrane</location>
        <topology evidence="1">Multi-pass membrane protein</topology>
    </subcellularLocation>
</comment>
<keyword evidence="3 6" id="KW-0812">Transmembrane</keyword>
<evidence type="ECO:0000256" key="2">
    <source>
        <dbReference type="ARBA" id="ARBA00022475"/>
    </source>
</evidence>
<reference evidence="7 8" key="1">
    <citation type="submission" date="2014-07" db="EMBL/GenBank/DDBJ databases">
        <authorList>
            <person name="McCorrison J."/>
            <person name="Sanka R."/>
            <person name="Torralba M."/>
            <person name="Gillis M."/>
            <person name="Haft D.H."/>
            <person name="Methe B."/>
            <person name="Sutton G."/>
            <person name="Nelson K.E."/>
        </authorList>
    </citation>
    <scope>NUCLEOTIDE SEQUENCE [LARGE SCALE GENOMIC DNA]</scope>
    <source>
        <strain evidence="7 8">DNF00882</strain>
    </source>
</reference>
<dbReference type="Pfam" id="PF03706">
    <property type="entry name" value="LPG_synthase_TM"/>
    <property type="match status" value="1"/>
</dbReference>
<dbReference type="InterPro" id="IPR022791">
    <property type="entry name" value="L-PG_synthase/AglD"/>
</dbReference>
<feature type="transmembrane region" description="Helical" evidence="6">
    <location>
        <begin position="226"/>
        <end position="250"/>
    </location>
</feature>
<evidence type="ECO:0000256" key="5">
    <source>
        <dbReference type="ARBA" id="ARBA00023136"/>
    </source>
</evidence>
<evidence type="ECO:0000313" key="7">
    <source>
        <dbReference type="EMBL" id="KGF48494.1"/>
    </source>
</evidence>
<feature type="transmembrane region" description="Helical" evidence="6">
    <location>
        <begin position="256"/>
        <end position="276"/>
    </location>
</feature>
<feature type="transmembrane region" description="Helical" evidence="6">
    <location>
        <begin position="38"/>
        <end position="62"/>
    </location>
</feature>
<accession>A0A096CT40</accession>
<evidence type="ECO:0000256" key="1">
    <source>
        <dbReference type="ARBA" id="ARBA00004651"/>
    </source>
</evidence>
<keyword evidence="5 6" id="KW-0472">Membrane</keyword>
<evidence type="ECO:0000256" key="3">
    <source>
        <dbReference type="ARBA" id="ARBA00022692"/>
    </source>
</evidence>
<organism evidence="7 8">
    <name type="scientific">Prevotella disiens DNF00882</name>
    <dbReference type="NCBI Taxonomy" id="1401075"/>
    <lineage>
        <taxon>Bacteria</taxon>
        <taxon>Pseudomonadati</taxon>
        <taxon>Bacteroidota</taxon>
        <taxon>Bacteroidia</taxon>
        <taxon>Bacteroidales</taxon>
        <taxon>Prevotellaceae</taxon>
        <taxon>Prevotella</taxon>
    </lineage>
</organism>
<evidence type="ECO:0000256" key="4">
    <source>
        <dbReference type="ARBA" id="ARBA00022989"/>
    </source>
</evidence>
<feature type="transmembrane region" description="Helical" evidence="6">
    <location>
        <begin position="121"/>
        <end position="145"/>
    </location>
</feature>
<dbReference type="Proteomes" id="UP000029538">
    <property type="component" value="Unassembled WGS sequence"/>
</dbReference>
<evidence type="ECO:0000256" key="6">
    <source>
        <dbReference type="SAM" id="Phobius"/>
    </source>
</evidence>
<dbReference type="AlphaFoldDB" id="A0A096CT40"/>
<keyword evidence="2" id="KW-1003">Cell membrane</keyword>
<comment type="caution">
    <text evidence="7">The sequence shown here is derived from an EMBL/GenBank/DDBJ whole genome shotgun (WGS) entry which is preliminary data.</text>
</comment>
<feature type="transmembrane region" description="Helical" evidence="6">
    <location>
        <begin position="7"/>
        <end position="26"/>
    </location>
</feature>
<dbReference type="EMBL" id="JRNR01000093">
    <property type="protein sequence ID" value="KGF48494.1"/>
    <property type="molecule type" value="Genomic_DNA"/>
</dbReference>
<evidence type="ECO:0000313" key="8">
    <source>
        <dbReference type="Proteomes" id="UP000029538"/>
    </source>
</evidence>
<name>A0A096CT40_9BACT</name>
<sequence>MKKKYQNVFFIFGIIVLGIMVTQLDFAEVWKGLQHAGYWFFAVVFLWAFLYIFNTASWYIIIKSQEKEEDKRTIPFWLLYKLSVSGFALNYATPGGLMGGEPYRIMELTPRIGVERATSSVLLFVMTHIFSHFWFWLLSIPLFLLTQPVNFFMGTMLSVIGLVCILAIWFFLSGYKKGLAVRSMNLLGHIPGVRNWAKKYITENKEQLENIDKQIAALHNQDKKTFISIVLIELACRICSALEIFFILLVLFPSVNYLNCILIISFTTLFANLLFFMPLQLGGREGGFLMSVSGLGLTTSAGIFVALIVRIRELIWTAIGLLFIKISKTKKEE</sequence>
<dbReference type="PANTHER" id="PTHR39087">
    <property type="entry name" value="UPF0104 MEMBRANE PROTEIN MJ1595"/>
    <property type="match status" value="1"/>
</dbReference>
<keyword evidence="4 6" id="KW-1133">Transmembrane helix</keyword>
<dbReference type="PANTHER" id="PTHR39087:SF2">
    <property type="entry name" value="UPF0104 MEMBRANE PROTEIN MJ1595"/>
    <property type="match status" value="1"/>
</dbReference>